<dbReference type="EMBL" id="KV427639">
    <property type="protein sequence ID" value="KZT04064.1"/>
    <property type="molecule type" value="Genomic_DNA"/>
</dbReference>
<dbReference type="GeneID" id="63829939"/>
<keyword evidence="2" id="KW-1185">Reference proteome</keyword>
<sequence length="129" mass="14785">MSRTTQSQFDSLAVTCTTRLHRYLLLLEVLAFEHAHIPSESHPTVMEWYHWCTAVWSLLHWAASAHSDLVESRLHVHSIDSYPWVHELCILVNSLPIPDHAPTSRTRPAITPEDDPDHMLCLKDFGVIP</sequence>
<dbReference type="RefSeq" id="XP_040761804.1">
    <property type="nucleotide sequence ID" value="XM_040912911.1"/>
</dbReference>
<dbReference type="InParanoid" id="A0A165D356"/>
<dbReference type="AlphaFoldDB" id="A0A165D356"/>
<organism evidence="1 2">
    <name type="scientific">Laetiporus sulphureus 93-53</name>
    <dbReference type="NCBI Taxonomy" id="1314785"/>
    <lineage>
        <taxon>Eukaryota</taxon>
        <taxon>Fungi</taxon>
        <taxon>Dikarya</taxon>
        <taxon>Basidiomycota</taxon>
        <taxon>Agaricomycotina</taxon>
        <taxon>Agaricomycetes</taxon>
        <taxon>Polyporales</taxon>
        <taxon>Laetiporus</taxon>
    </lineage>
</organism>
<name>A0A165D356_9APHY</name>
<accession>A0A165D356</accession>
<evidence type="ECO:0000313" key="2">
    <source>
        <dbReference type="Proteomes" id="UP000076871"/>
    </source>
</evidence>
<protein>
    <submittedName>
        <fullName evidence="1">Uncharacterized protein</fullName>
    </submittedName>
</protein>
<reference evidence="1 2" key="1">
    <citation type="journal article" date="2016" name="Mol. Biol. Evol.">
        <title>Comparative Genomics of Early-Diverging Mushroom-Forming Fungi Provides Insights into the Origins of Lignocellulose Decay Capabilities.</title>
        <authorList>
            <person name="Nagy L.G."/>
            <person name="Riley R."/>
            <person name="Tritt A."/>
            <person name="Adam C."/>
            <person name="Daum C."/>
            <person name="Floudas D."/>
            <person name="Sun H."/>
            <person name="Yadav J.S."/>
            <person name="Pangilinan J."/>
            <person name="Larsson K.H."/>
            <person name="Matsuura K."/>
            <person name="Barry K."/>
            <person name="Labutti K."/>
            <person name="Kuo R."/>
            <person name="Ohm R.A."/>
            <person name="Bhattacharya S.S."/>
            <person name="Shirouzu T."/>
            <person name="Yoshinaga Y."/>
            <person name="Martin F.M."/>
            <person name="Grigoriev I.V."/>
            <person name="Hibbett D.S."/>
        </authorList>
    </citation>
    <scope>NUCLEOTIDE SEQUENCE [LARGE SCALE GENOMIC DNA]</scope>
    <source>
        <strain evidence="1 2">93-53</strain>
    </source>
</reference>
<dbReference type="Proteomes" id="UP000076871">
    <property type="component" value="Unassembled WGS sequence"/>
</dbReference>
<proteinExistence type="predicted"/>
<gene>
    <name evidence="1" type="ORF">LAESUDRAFT_761414</name>
</gene>
<evidence type="ECO:0000313" key="1">
    <source>
        <dbReference type="EMBL" id="KZT04064.1"/>
    </source>
</evidence>